<keyword evidence="3" id="KW-1185">Reference proteome</keyword>
<sequence length="184" mass="21883">MDEVMIAILGLYVTIVAQIAVIAYWLGRKFTRIEERFKEIDRRFSDVDKRFEDLEQSLRNEIRRAFAAVLTASMAMNSLIVDFLALKGLVTEKERDFLKSQLTSIVSSTVINPLTKEEIEFLRKVFSKPESEITIEELDKVLEIAKRWFFETGEEKAYKLWLYTYMYRASLKYERLREKEERQK</sequence>
<name>E0SR31_IGNAA</name>
<dbReference type="EMBL" id="CP002098">
    <property type="protein sequence ID" value="ADM27180.1"/>
    <property type="molecule type" value="Genomic_DNA"/>
</dbReference>
<evidence type="ECO:0000313" key="3">
    <source>
        <dbReference type="Proteomes" id="UP000001304"/>
    </source>
</evidence>
<dbReference type="Gene3D" id="6.10.250.2540">
    <property type="match status" value="1"/>
</dbReference>
<dbReference type="BioCyc" id="IAGG583356:GHAH-343-MONOMER"/>
<keyword evidence="1" id="KW-0812">Transmembrane</keyword>
<keyword evidence="1" id="KW-0472">Membrane</keyword>
<feature type="transmembrane region" description="Helical" evidence="1">
    <location>
        <begin position="6"/>
        <end position="26"/>
    </location>
</feature>
<dbReference type="KEGG" id="iag:Igag_0334"/>
<dbReference type="Proteomes" id="UP000001304">
    <property type="component" value="Chromosome"/>
</dbReference>
<protein>
    <submittedName>
        <fullName evidence="2">Uncharacterized protein</fullName>
    </submittedName>
</protein>
<dbReference type="HOGENOM" id="CLU_084123_0_0_2"/>
<dbReference type="AlphaFoldDB" id="E0SR31"/>
<reference evidence="2 3" key="1">
    <citation type="journal article" date="2010" name="Stand. Genomic Sci.">
        <title>Complete genome sequence of Ignisphaera aggregans type strain (AQ1.S1).</title>
        <authorList>
            <person name="Goker M."/>
            <person name="Held B."/>
            <person name="Lapidus A."/>
            <person name="Nolan M."/>
            <person name="Spring S."/>
            <person name="Yasawong M."/>
            <person name="Lucas S."/>
            <person name="Glavina Del Rio T."/>
            <person name="Tice H."/>
            <person name="Cheng J.F."/>
            <person name="Goodwin L."/>
            <person name="Tapia R."/>
            <person name="Pitluck S."/>
            <person name="Liolios K."/>
            <person name="Ivanova N."/>
            <person name="Mavromatis K."/>
            <person name="Mikhailova N."/>
            <person name="Pati A."/>
            <person name="Chen A."/>
            <person name="Palaniappan K."/>
            <person name="Brambilla E."/>
            <person name="Land M."/>
            <person name="Hauser L."/>
            <person name="Chang Y.J."/>
            <person name="Jeffries C.D."/>
            <person name="Brettin T."/>
            <person name="Detter J.C."/>
            <person name="Han C."/>
            <person name="Rohde M."/>
            <person name="Sikorski J."/>
            <person name="Woyke T."/>
            <person name="Bristow J."/>
            <person name="Eisen J.A."/>
            <person name="Markowitz V."/>
            <person name="Hugenholtz P."/>
            <person name="Kyrpides N.C."/>
            <person name="Klenk H.P."/>
        </authorList>
    </citation>
    <scope>NUCLEOTIDE SEQUENCE [LARGE SCALE GENOMIC DNA]</scope>
    <source>
        <strain evidence="3">DSM 17230 / JCM 13409 / AQ1.S1</strain>
    </source>
</reference>
<accession>E0SR31</accession>
<proteinExistence type="predicted"/>
<evidence type="ECO:0000313" key="2">
    <source>
        <dbReference type="EMBL" id="ADM27180.1"/>
    </source>
</evidence>
<gene>
    <name evidence="2" type="ordered locus">Igag_0334</name>
</gene>
<keyword evidence="1" id="KW-1133">Transmembrane helix</keyword>
<evidence type="ECO:0000256" key="1">
    <source>
        <dbReference type="SAM" id="Phobius"/>
    </source>
</evidence>
<organism evidence="2 3">
    <name type="scientific">Ignisphaera aggregans (strain DSM 17230 / JCM 13409 / AQ1.S1)</name>
    <dbReference type="NCBI Taxonomy" id="583356"/>
    <lineage>
        <taxon>Archaea</taxon>
        <taxon>Thermoproteota</taxon>
        <taxon>Thermoprotei</taxon>
        <taxon>Desulfurococcales</taxon>
        <taxon>Desulfurococcaceae</taxon>
        <taxon>Ignisphaera</taxon>
    </lineage>
</organism>